<evidence type="ECO:0000256" key="2">
    <source>
        <dbReference type="ARBA" id="ARBA00005120"/>
    </source>
</evidence>
<dbReference type="UniPathway" id="UPA00034">
    <property type="reaction ID" value="UER00017"/>
</dbReference>
<protein>
    <recommendedName>
        <fullName evidence="3">4-hydroxy-tetrahydrodipicolinate synthase</fullName>
        <ecNumber evidence="3">4.3.3.7</ecNumber>
    </recommendedName>
</protein>
<dbReference type="InterPro" id="IPR020625">
    <property type="entry name" value="Schiff_base-form_aldolases_AS"/>
</dbReference>
<gene>
    <name evidence="11" type="ORF">S01H4_02602</name>
</gene>
<evidence type="ECO:0000256" key="4">
    <source>
        <dbReference type="ARBA" id="ARBA00022490"/>
    </source>
</evidence>
<keyword evidence="7" id="KW-0457">Lysine biosynthesis</keyword>
<dbReference type="InterPro" id="IPR005263">
    <property type="entry name" value="DapA"/>
</dbReference>
<dbReference type="PANTHER" id="PTHR12128:SF66">
    <property type="entry name" value="4-HYDROXY-2-OXOGLUTARATE ALDOLASE, MITOCHONDRIAL"/>
    <property type="match status" value="1"/>
</dbReference>
<dbReference type="EMBL" id="BART01000580">
    <property type="protein sequence ID" value="GAG73636.1"/>
    <property type="molecule type" value="Genomic_DNA"/>
</dbReference>
<dbReference type="SMART" id="SM01130">
    <property type="entry name" value="DHDPS"/>
    <property type="match status" value="1"/>
</dbReference>
<dbReference type="CDD" id="cd00950">
    <property type="entry name" value="DHDPS"/>
    <property type="match status" value="1"/>
</dbReference>
<organism evidence="11">
    <name type="scientific">marine sediment metagenome</name>
    <dbReference type="NCBI Taxonomy" id="412755"/>
    <lineage>
        <taxon>unclassified sequences</taxon>
        <taxon>metagenomes</taxon>
        <taxon>ecological metagenomes</taxon>
    </lineage>
</organism>
<accession>X1BND1</accession>
<dbReference type="PANTHER" id="PTHR12128">
    <property type="entry name" value="DIHYDRODIPICOLINATE SYNTHASE"/>
    <property type="match status" value="1"/>
</dbReference>
<comment type="caution">
    <text evidence="11">The sequence shown here is derived from an EMBL/GenBank/DDBJ whole genome shotgun (WGS) entry which is preliminary data.</text>
</comment>
<keyword evidence="8" id="KW-0456">Lyase</keyword>
<comment type="catalytic activity">
    <reaction evidence="10">
        <text>L-aspartate 4-semialdehyde + pyruvate = (2S,4S)-4-hydroxy-2,3,4,5-tetrahydrodipicolinate + H2O + H(+)</text>
        <dbReference type="Rhea" id="RHEA:34171"/>
        <dbReference type="ChEBI" id="CHEBI:15361"/>
        <dbReference type="ChEBI" id="CHEBI:15377"/>
        <dbReference type="ChEBI" id="CHEBI:15378"/>
        <dbReference type="ChEBI" id="CHEBI:67139"/>
        <dbReference type="ChEBI" id="CHEBI:537519"/>
        <dbReference type="EC" id="4.3.3.7"/>
    </reaction>
</comment>
<evidence type="ECO:0000256" key="10">
    <source>
        <dbReference type="ARBA" id="ARBA00047836"/>
    </source>
</evidence>
<dbReference type="GO" id="GO:0019877">
    <property type="term" value="P:diaminopimelate biosynthetic process"/>
    <property type="evidence" value="ECO:0007669"/>
    <property type="project" value="UniProtKB-KW"/>
</dbReference>
<proteinExistence type="inferred from homology"/>
<name>X1BND1_9ZZZZ</name>
<keyword evidence="5" id="KW-0028">Amino-acid biosynthesis</keyword>
<evidence type="ECO:0000256" key="1">
    <source>
        <dbReference type="ARBA" id="ARBA00003294"/>
    </source>
</evidence>
<comment type="function">
    <text evidence="1">Catalyzes the condensation of (S)-aspartate-beta-semialdehyde [(S)-ASA] and pyruvate to 4-hydroxy-tetrahydrodipicolinate (HTPA).</text>
</comment>
<dbReference type="InterPro" id="IPR020624">
    <property type="entry name" value="Schiff_base-form_aldolases_CS"/>
</dbReference>
<evidence type="ECO:0000313" key="11">
    <source>
        <dbReference type="EMBL" id="GAG73636.1"/>
    </source>
</evidence>
<keyword evidence="6" id="KW-0220">Diaminopimelate biosynthesis</keyword>
<sequence length="295" mass="32636">MINMGEVITAMVTPFDKNCSLDLNSCSRLLNYLIDGEESDGILLSGSTGESPTLDDDEKIKLFKFAKDNFGDRVKIIAGTGSNDTRHSIELSKEAESIRVDCLLLVAPYYNKPSQWGLFKHFEVIASEVKTPIILYNVPSRTSSNISSKTCVELSKIDNICGIKEASGDMRQISEIIRDTDDDFLVYSGNDGDTLPILSLGGYGVISVASHIVGKEIKEMIASFKRGDFREAAKLHQDLMDIFYGIFIATNPVPIKEALNLKGINVGPCRLPLCSMEDKELMAFKEILKKHKIIN</sequence>
<evidence type="ECO:0000256" key="8">
    <source>
        <dbReference type="ARBA" id="ARBA00023239"/>
    </source>
</evidence>
<evidence type="ECO:0000256" key="3">
    <source>
        <dbReference type="ARBA" id="ARBA00012086"/>
    </source>
</evidence>
<keyword evidence="9" id="KW-0704">Schiff base</keyword>
<dbReference type="NCBIfam" id="TIGR00674">
    <property type="entry name" value="dapA"/>
    <property type="match status" value="1"/>
</dbReference>
<evidence type="ECO:0000256" key="7">
    <source>
        <dbReference type="ARBA" id="ARBA00023154"/>
    </source>
</evidence>
<evidence type="ECO:0000256" key="6">
    <source>
        <dbReference type="ARBA" id="ARBA00022915"/>
    </source>
</evidence>
<dbReference type="PROSITE" id="PS00665">
    <property type="entry name" value="DHDPS_1"/>
    <property type="match status" value="1"/>
</dbReference>
<dbReference type="GO" id="GO:0009089">
    <property type="term" value="P:lysine biosynthetic process via diaminopimelate"/>
    <property type="evidence" value="ECO:0007669"/>
    <property type="project" value="UniProtKB-UniPathway"/>
</dbReference>
<dbReference type="EC" id="4.3.3.7" evidence="3"/>
<dbReference type="PIRSF" id="PIRSF001365">
    <property type="entry name" value="DHDPS"/>
    <property type="match status" value="1"/>
</dbReference>
<dbReference type="InterPro" id="IPR013785">
    <property type="entry name" value="Aldolase_TIM"/>
</dbReference>
<keyword evidence="4" id="KW-0963">Cytoplasm</keyword>
<reference evidence="11" key="1">
    <citation type="journal article" date="2014" name="Front. Microbiol.">
        <title>High frequency of phylogenetically diverse reductive dehalogenase-homologous genes in deep subseafloor sedimentary metagenomes.</title>
        <authorList>
            <person name="Kawai M."/>
            <person name="Futagami T."/>
            <person name="Toyoda A."/>
            <person name="Takaki Y."/>
            <person name="Nishi S."/>
            <person name="Hori S."/>
            <person name="Arai W."/>
            <person name="Tsubouchi T."/>
            <person name="Morono Y."/>
            <person name="Uchiyama I."/>
            <person name="Ito T."/>
            <person name="Fujiyama A."/>
            <person name="Inagaki F."/>
            <person name="Takami H."/>
        </authorList>
    </citation>
    <scope>NUCLEOTIDE SEQUENCE</scope>
    <source>
        <strain evidence="11">Expedition CK06-06</strain>
    </source>
</reference>
<dbReference type="SUPFAM" id="SSF51569">
    <property type="entry name" value="Aldolase"/>
    <property type="match status" value="1"/>
</dbReference>
<dbReference type="Pfam" id="PF00701">
    <property type="entry name" value="DHDPS"/>
    <property type="match status" value="1"/>
</dbReference>
<dbReference type="GO" id="GO:0005829">
    <property type="term" value="C:cytosol"/>
    <property type="evidence" value="ECO:0007669"/>
    <property type="project" value="TreeGrafter"/>
</dbReference>
<evidence type="ECO:0000256" key="5">
    <source>
        <dbReference type="ARBA" id="ARBA00022605"/>
    </source>
</evidence>
<dbReference type="AlphaFoldDB" id="X1BND1"/>
<evidence type="ECO:0000256" key="9">
    <source>
        <dbReference type="ARBA" id="ARBA00023270"/>
    </source>
</evidence>
<comment type="pathway">
    <text evidence="2">Amino-acid biosynthesis; L-lysine biosynthesis via DAP pathway; (S)-tetrahydrodipicolinate from L-aspartate: step 3/4.</text>
</comment>
<dbReference type="PROSITE" id="PS00666">
    <property type="entry name" value="DHDPS_2"/>
    <property type="match status" value="1"/>
</dbReference>
<dbReference type="InterPro" id="IPR002220">
    <property type="entry name" value="DapA-like"/>
</dbReference>
<dbReference type="PRINTS" id="PR00146">
    <property type="entry name" value="DHPICSNTHASE"/>
</dbReference>
<dbReference type="HAMAP" id="MF_00418">
    <property type="entry name" value="DapA"/>
    <property type="match status" value="1"/>
</dbReference>
<dbReference type="Gene3D" id="3.20.20.70">
    <property type="entry name" value="Aldolase class I"/>
    <property type="match status" value="1"/>
</dbReference>
<dbReference type="GO" id="GO:0008840">
    <property type="term" value="F:4-hydroxy-tetrahydrodipicolinate synthase activity"/>
    <property type="evidence" value="ECO:0007669"/>
    <property type="project" value="UniProtKB-EC"/>
</dbReference>